<feature type="transmembrane region" description="Helical" evidence="6">
    <location>
        <begin position="112"/>
        <end position="136"/>
    </location>
</feature>
<keyword evidence="3 6" id="KW-1133">Transmembrane helix</keyword>
<dbReference type="CDD" id="cd05120">
    <property type="entry name" value="APH_ChoK_like"/>
    <property type="match status" value="1"/>
</dbReference>
<dbReference type="InterPro" id="IPR002575">
    <property type="entry name" value="Aminoglycoside_PTrfase"/>
</dbReference>
<protein>
    <recommendedName>
        <fullName evidence="11">Aminoglycoside phosphotransferase domain-containing protein</fullName>
    </recommendedName>
</protein>
<evidence type="ECO:0000256" key="2">
    <source>
        <dbReference type="ARBA" id="ARBA00022692"/>
    </source>
</evidence>
<dbReference type="PANTHER" id="PTHR33048:SF93">
    <property type="entry name" value="INTEGRAL MEMBRANE PROTEIN"/>
    <property type="match status" value="1"/>
</dbReference>
<feature type="domain" description="Rhodopsin" evidence="8">
    <location>
        <begin position="12"/>
        <end position="173"/>
    </location>
</feature>
<dbReference type="InterPro" id="IPR052337">
    <property type="entry name" value="SAT4-like"/>
</dbReference>
<evidence type="ECO:0000256" key="4">
    <source>
        <dbReference type="ARBA" id="ARBA00023136"/>
    </source>
</evidence>
<comment type="subcellular location">
    <subcellularLocation>
        <location evidence="1">Membrane</location>
        <topology evidence="1">Multi-pass membrane protein</topology>
    </subcellularLocation>
</comment>
<evidence type="ECO:0000259" key="8">
    <source>
        <dbReference type="Pfam" id="PF20684"/>
    </source>
</evidence>
<comment type="caution">
    <text evidence="9">The sequence shown here is derived from an EMBL/GenBank/DDBJ whole genome shotgun (WGS) entry which is preliminary data.</text>
</comment>
<evidence type="ECO:0000259" key="7">
    <source>
        <dbReference type="Pfam" id="PF01636"/>
    </source>
</evidence>
<gene>
    <name evidence="9" type="ORF">FALBO_5727</name>
</gene>
<feature type="transmembrane region" description="Helical" evidence="6">
    <location>
        <begin position="31"/>
        <end position="52"/>
    </location>
</feature>
<dbReference type="AlphaFoldDB" id="A0A8H4PKB1"/>
<dbReference type="Gene3D" id="3.90.1200.10">
    <property type="match status" value="1"/>
</dbReference>
<dbReference type="OrthoDB" id="5598852at2759"/>
<organism evidence="9 10">
    <name type="scientific">Fusarium albosuccineum</name>
    <dbReference type="NCBI Taxonomy" id="1237068"/>
    <lineage>
        <taxon>Eukaryota</taxon>
        <taxon>Fungi</taxon>
        <taxon>Dikarya</taxon>
        <taxon>Ascomycota</taxon>
        <taxon>Pezizomycotina</taxon>
        <taxon>Sordariomycetes</taxon>
        <taxon>Hypocreomycetidae</taxon>
        <taxon>Hypocreales</taxon>
        <taxon>Nectriaceae</taxon>
        <taxon>Fusarium</taxon>
        <taxon>Fusarium decemcellulare species complex</taxon>
    </lineage>
</organism>
<dbReference type="GO" id="GO:0016020">
    <property type="term" value="C:membrane"/>
    <property type="evidence" value="ECO:0007669"/>
    <property type="project" value="UniProtKB-SubCell"/>
</dbReference>
<evidence type="ECO:0000256" key="3">
    <source>
        <dbReference type="ARBA" id="ARBA00022989"/>
    </source>
</evidence>
<proteinExistence type="inferred from homology"/>
<dbReference type="Pfam" id="PF20684">
    <property type="entry name" value="Fung_rhodopsin"/>
    <property type="match status" value="1"/>
</dbReference>
<evidence type="ECO:0008006" key="11">
    <source>
        <dbReference type="Google" id="ProtNLM"/>
    </source>
</evidence>
<sequence length="873" mass="97316">MTAAPRLRGVGKCAVGISLLRIVRNKIHKGFIWAFLAGTVFITLFASITVVVPCIPVEKTWNPTVPGKCWLDFSKVGLTVGSWFVVADFSFAILPWFVIWDLNMKRKEKITVACGLSLGVFAGICGIVRTVALNGLNAQEYIHDTVPMLIWSATESLVTIMCSSIPVLRPLYVRFKYGSKGDSSGASGANSSYKLPMYGNHSGRRYGQGSTAGIDPPAPSHQTQITYNANNASDESILRDTKAQYGISSAIKRTDEVSTDTAMFRTSRASNYSQSQSCASTDDDGSWLSAPGPYQDIVKSLCKSWPSLRSRDRLNPRQWPPRQMIYIVEGLSPTFIGLLGEHFMMHPSFFADQLWISSRSAVGQGLDSVPSAICTKEQNITAVILCDPPPRVMMNGIDKQAPNLLPWAGGYNDFLPFRDQMECLTGPPRTSMLDDLCYYLKNHSRHLALEDPHAPAFFAKKIIWQHFLQNHDIFKALIMQSHFHICGDHDLSAFDPDKQWGEGQSCEFNLLLLCSNLTRIMGQLGIPRDVGTVGGLEDWKDTAADFKAIHAQFQNLLRQVRAVNSSSTDFVSISNAKQAEEAQNIALRTANFSALEAKRARALVLVGNKNIAELCPVIFLAKSSQRIIMETSKEKKLPSLRKMSYLDAAYGKEIYNFFGNRVLEHTTSTGAVLAIKVKPLEGMDRSEADMMQYAATNGILAPNVRGVYEVVTSEPIARVLVSERVPGESLDGVWPNLTEIQRSSSPRCANTYCGPFSDEKEFDDWCLDQLDGGPLARWRWQRYLKKERKSSPGRFVLTHGDLTPRNIMVQDGTVTGIIDWEKSGFFPEYAEYAFAFALCHTHEKWWMPVLKEILQPCSGQRLELTRLTENRGF</sequence>
<evidence type="ECO:0000313" key="10">
    <source>
        <dbReference type="Proteomes" id="UP000554235"/>
    </source>
</evidence>
<dbReference type="InterPro" id="IPR049326">
    <property type="entry name" value="Rhodopsin_dom_fungi"/>
</dbReference>
<accession>A0A8H4PKB1</accession>
<comment type="similarity">
    <text evidence="5">Belongs to the SAT4 family.</text>
</comment>
<evidence type="ECO:0000256" key="5">
    <source>
        <dbReference type="ARBA" id="ARBA00038359"/>
    </source>
</evidence>
<dbReference type="EMBL" id="JAADYS010000751">
    <property type="protein sequence ID" value="KAF4467402.1"/>
    <property type="molecule type" value="Genomic_DNA"/>
</dbReference>
<dbReference type="Proteomes" id="UP000554235">
    <property type="component" value="Unassembled WGS sequence"/>
</dbReference>
<keyword evidence="10" id="KW-1185">Reference proteome</keyword>
<dbReference type="PANTHER" id="PTHR33048">
    <property type="entry name" value="PTH11-LIKE INTEGRAL MEMBRANE PROTEIN (AFU_ORTHOLOGUE AFUA_5G11245)"/>
    <property type="match status" value="1"/>
</dbReference>
<name>A0A8H4PKB1_9HYPO</name>
<dbReference type="InterPro" id="IPR011009">
    <property type="entry name" value="Kinase-like_dom_sf"/>
</dbReference>
<evidence type="ECO:0000256" key="1">
    <source>
        <dbReference type="ARBA" id="ARBA00004141"/>
    </source>
</evidence>
<reference evidence="9 10" key="1">
    <citation type="submission" date="2020-01" db="EMBL/GenBank/DDBJ databases">
        <title>Identification and distribution of gene clusters putatively required for synthesis of sphingolipid metabolism inhibitors in phylogenetically diverse species of the filamentous fungus Fusarium.</title>
        <authorList>
            <person name="Kim H.-S."/>
            <person name="Busman M."/>
            <person name="Brown D.W."/>
            <person name="Divon H."/>
            <person name="Uhlig S."/>
            <person name="Proctor R.H."/>
        </authorList>
    </citation>
    <scope>NUCLEOTIDE SEQUENCE [LARGE SCALE GENOMIC DNA]</scope>
    <source>
        <strain evidence="9 10">NRRL 20459</strain>
    </source>
</reference>
<dbReference type="Pfam" id="PF01636">
    <property type="entry name" value="APH"/>
    <property type="match status" value="1"/>
</dbReference>
<feature type="domain" description="Aminoglycoside phosphotransferase" evidence="7">
    <location>
        <begin position="685"/>
        <end position="839"/>
    </location>
</feature>
<evidence type="ECO:0000313" key="9">
    <source>
        <dbReference type="EMBL" id="KAF4467402.1"/>
    </source>
</evidence>
<feature type="transmembrane region" description="Helical" evidence="6">
    <location>
        <begin position="80"/>
        <end position="100"/>
    </location>
</feature>
<evidence type="ECO:0000256" key="6">
    <source>
        <dbReference type="SAM" id="Phobius"/>
    </source>
</evidence>
<dbReference type="SUPFAM" id="SSF56112">
    <property type="entry name" value="Protein kinase-like (PK-like)"/>
    <property type="match status" value="1"/>
</dbReference>
<keyword evidence="4 6" id="KW-0472">Membrane</keyword>
<keyword evidence="2 6" id="KW-0812">Transmembrane</keyword>